<keyword evidence="3" id="KW-1185">Reference proteome</keyword>
<evidence type="ECO:0000256" key="1">
    <source>
        <dbReference type="SAM" id="MobiDB-lite"/>
    </source>
</evidence>
<proteinExistence type="predicted"/>
<gene>
    <name evidence="2" type="ORF">Cflav_PD0603</name>
</gene>
<organism evidence="2 3">
    <name type="scientific">Pedosphaera parvula (strain Ellin514)</name>
    <dbReference type="NCBI Taxonomy" id="320771"/>
    <lineage>
        <taxon>Bacteria</taxon>
        <taxon>Pseudomonadati</taxon>
        <taxon>Verrucomicrobiota</taxon>
        <taxon>Pedosphaerae</taxon>
        <taxon>Pedosphaerales</taxon>
        <taxon>Pedosphaeraceae</taxon>
        <taxon>Pedosphaera</taxon>
    </lineage>
</organism>
<dbReference type="AlphaFoldDB" id="B9XRI2"/>
<accession>B9XRI2</accession>
<dbReference type="Proteomes" id="UP000003688">
    <property type="component" value="Unassembled WGS sequence"/>
</dbReference>
<comment type="caution">
    <text evidence="2">The sequence shown here is derived from an EMBL/GenBank/DDBJ whole genome shotgun (WGS) entry which is preliminary data.</text>
</comment>
<evidence type="ECO:0000313" key="3">
    <source>
        <dbReference type="Proteomes" id="UP000003688"/>
    </source>
</evidence>
<protein>
    <recommendedName>
        <fullName evidence="4">BON domain-containing protein</fullName>
    </recommendedName>
</protein>
<feature type="region of interest" description="Disordered" evidence="1">
    <location>
        <begin position="117"/>
        <end position="141"/>
    </location>
</feature>
<reference evidence="2 3" key="1">
    <citation type="journal article" date="2011" name="J. Bacteriol.">
        <title>Genome sequence of 'Pedosphaera parvula' Ellin514, an aerobic Verrucomicrobial isolate from pasture soil.</title>
        <authorList>
            <person name="Kant R."/>
            <person name="van Passel M.W."/>
            <person name="Sangwan P."/>
            <person name="Palva A."/>
            <person name="Lucas S."/>
            <person name="Copeland A."/>
            <person name="Lapidus A."/>
            <person name="Glavina Del Rio T."/>
            <person name="Dalin E."/>
            <person name="Tice H."/>
            <person name="Bruce D."/>
            <person name="Goodwin L."/>
            <person name="Pitluck S."/>
            <person name="Chertkov O."/>
            <person name="Larimer F.W."/>
            <person name="Land M.L."/>
            <person name="Hauser L."/>
            <person name="Brettin T.S."/>
            <person name="Detter J.C."/>
            <person name="Han S."/>
            <person name="de Vos W.M."/>
            <person name="Janssen P.H."/>
            <person name="Smidt H."/>
        </authorList>
    </citation>
    <scope>NUCLEOTIDE SEQUENCE [LARGE SCALE GENOMIC DNA]</scope>
    <source>
        <strain evidence="2 3">Ellin514</strain>
    </source>
</reference>
<evidence type="ECO:0008006" key="4">
    <source>
        <dbReference type="Google" id="ProtNLM"/>
    </source>
</evidence>
<dbReference type="RefSeq" id="WP_007418415.1">
    <property type="nucleotide sequence ID" value="NZ_ABOX02000064.1"/>
</dbReference>
<dbReference type="EMBL" id="ABOX02000064">
    <property type="protein sequence ID" value="EEF57553.1"/>
    <property type="molecule type" value="Genomic_DNA"/>
</dbReference>
<sequence precursor="true">MRRSAVIIALAVVLLGLLAFAWFRSESEYQAKVRHGREMAAGLNAQFLADPRFRQVRALGYGKDSGPLWSEGSFCVTGTVFSSNDLMIVQSLVQSMNPPGKVECKINVVKPPQPVRPVMKSPAATNKPAVKPAIKTVPRKK</sequence>
<name>B9XRI2_PEDPL</name>
<evidence type="ECO:0000313" key="2">
    <source>
        <dbReference type="EMBL" id="EEF57553.1"/>
    </source>
</evidence>